<dbReference type="FunFam" id="3.40.50.720:FF:000084">
    <property type="entry name" value="Short-chain dehydrogenase reductase"/>
    <property type="match status" value="1"/>
</dbReference>
<proteinExistence type="inferred from homology"/>
<dbReference type="PANTHER" id="PTHR43658:SF8">
    <property type="entry name" value="17-BETA-HYDROXYSTEROID DEHYDROGENASE 14-RELATED"/>
    <property type="match status" value="1"/>
</dbReference>
<evidence type="ECO:0000256" key="2">
    <source>
        <dbReference type="ARBA" id="ARBA00023002"/>
    </source>
</evidence>
<dbReference type="Pfam" id="PF00106">
    <property type="entry name" value="adh_short"/>
    <property type="match status" value="1"/>
</dbReference>
<evidence type="ECO:0000256" key="1">
    <source>
        <dbReference type="ARBA" id="ARBA00006484"/>
    </source>
</evidence>
<sequence length="256" mass="27540">MDLKNKVALVTGGASGLGRATVEKFVAEGSKVAILDLNEDNAKEVQAALGEDKVQYFLTNVMEEQSVIDAITGIKEKFGALHIGVNCAGTGYGGRILGKEAPHPLDHFKFIIDLNLVGTFNVMRLAAELMDKNDPDEKGEKGVLINTASVAGYEGQIGQSAYSASKAGVIGLTLTAARDLARHSIRVCTIAPGIFDTPLMQLAPDKIRQPLLDSTQFPHRFGDPKEYGELATHIVNNSYLNGETIRIDSGMRMTPR</sequence>
<name>A0A520MAQ9_9GAMM</name>
<gene>
    <name evidence="4" type="ORF">EVB00_01245</name>
</gene>
<dbReference type="Gene3D" id="3.40.50.720">
    <property type="entry name" value="NAD(P)-binding Rossmann-like Domain"/>
    <property type="match status" value="1"/>
</dbReference>
<organism evidence="4 5">
    <name type="scientific">SAR86 cluster bacterium</name>
    <dbReference type="NCBI Taxonomy" id="2030880"/>
    <lineage>
        <taxon>Bacteria</taxon>
        <taxon>Pseudomonadati</taxon>
        <taxon>Pseudomonadota</taxon>
        <taxon>Gammaproteobacteria</taxon>
        <taxon>SAR86 cluster</taxon>
    </lineage>
</organism>
<evidence type="ECO:0000313" key="5">
    <source>
        <dbReference type="Proteomes" id="UP000318359"/>
    </source>
</evidence>
<dbReference type="PRINTS" id="PR00080">
    <property type="entry name" value="SDRFAMILY"/>
</dbReference>
<dbReference type="PRINTS" id="PR00081">
    <property type="entry name" value="GDHRDH"/>
</dbReference>
<protein>
    <submittedName>
        <fullName evidence="4">SDR family NAD(P)-dependent oxidoreductase</fullName>
    </submittedName>
</protein>
<evidence type="ECO:0000313" key="4">
    <source>
        <dbReference type="EMBL" id="RZO18273.1"/>
    </source>
</evidence>
<evidence type="ECO:0000256" key="3">
    <source>
        <dbReference type="RuleBase" id="RU000363"/>
    </source>
</evidence>
<dbReference type="Proteomes" id="UP000318359">
    <property type="component" value="Unassembled WGS sequence"/>
</dbReference>
<comment type="caution">
    <text evidence="4">The sequence shown here is derived from an EMBL/GenBank/DDBJ whole genome shotgun (WGS) entry which is preliminary data.</text>
</comment>
<dbReference type="PROSITE" id="PS00061">
    <property type="entry name" value="ADH_SHORT"/>
    <property type="match status" value="1"/>
</dbReference>
<accession>A0A520MAQ9</accession>
<dbReference type="InterPro" id="IPR002347">
    <property type="entry name" value="SDR_fam"/>
</dbReference>
<dbReference type="SUPFAM" id="SSF51735">
    <property type="entry name" value="NAD(P)-binding Rossmann-fold domains"/>
    <property type="match status" value="1"/>
</dbReference>
<dbReference type="InterPro" id="IPR036291">
    <property type="entry name" value="NAD(P)-bd_dom_sf"/>
</dbReference>
<dbReference type="EMBL" id="SHBM01000011">
    <property type="protein sequence ID" value="RZO18273.1"/>
    <property type="molecule type" value="Genomic_DNA"/>
</dbReference>
<keyword evidence="2" id="KW-0560">Oxidoreductase</keyword>
<dbReference type="GO" id="GO:0016491">
    <property type="term" value="F:oxidoreductase activity"/>
    <property type="evidence" value="ECO:0007669"/>
    <property type="project" value="UniProtKB-KW"/>
</dbReference>
<dbReference type="AlphaFoldDB" id="A0A520MAQ9"/>
<reference evidence="4 5" key="1">
    <citation type="submission" date="2019-02" db="EMBL/GenBank/DDBJ databases">
        <title>Prokaryotic population dynamics and viral predation in marine succession experiment using metagenomics: the confinement effect.</title>
        <authorList>
            <person name="Haro-Moreno J.M."/>
            <person name="Rodriguez-Valera F."/>
            <person name="Lopez-Perez M."/>
        </authorList>
    </citation>
    <scope>NUCLEOTIDE SEQUENCE [LARGE SCALE GENOMIC DNA]</scope>
    <source>
        <strain evidence="4">MED-G167</strain>
    </source>
</reference>
<comment type="similarity">
    <text evidence="1 3">Belongs to the short-chain dehydrogenases/reductases (SDR) family.</text>
</comment>
<dbReference type="InterPro" id="IPR020904">
    <property type="entry name" value="Sc_DH/Rdtase_CS"/>
</dbReference>
<dbReference type="PANTHER" id="PTHR43658">
    <property type="entry name" value="SHORT-CHAIN DEHYDROGENASE/REDUCTASE"/>
    <property type="match status" value="1"/>
</dbReference>